<dbReference type="OrthoDB" id="916076at2"/>
<reference evidence="2 3" key="1">
    <citation type="submission" date="2018-06" db="EMBL/GenBank/DDBJ databases">
        <title>Spirosoma sp. HMF3257 Genome sequencing and assembly.</title>
        <authorList>
            <person name="Kang H."/>
            <person name="Cha I."/>
            <person name="Kim H."/>
            <person name="Kang J."/>
            <person name="Joh K."/>
        </authorList>
    </citation>
    <scope>NUCLEOTIDE SEQUENCE [LARGE SCALE GENOMIC DNA]</scope>
    <source>
        <strain evidence="2 3">HMF3257</strain>
    </source>
</reference>
<dbReference type="Proteomes" id="UP000249016">
    <property type="component" value="Unassembled WGS sequence"/>
</dbReference>
<organism evidence="2 3">
    <name type="scientific">Spirosoma telluris</name>
    <dbReference type="NCBI Taxonomy" id="2183553"/>
    <lineage>
        <taxon>Bacteria</taxon>
        <taxon>Pseudomonadati</taxon>
        <taxon>Bacteroidota</taxon>
        <taxon>Cytophagia</taxon>
        <taxon>Cytophagales</taxon>
        <taxon>Cytophagaceae</taxon>
        <taxon>Spirosoma</taxon>
    </lineage>
</organism>
<dbReference type="EMBL" id="QLII01000001">
    <property type="protein sequence ID" value="RAI74164.1"/>
    <property type="molecule type" value="Genomic_DNA"/>
</dbReference>
<feature type="compositionally biased region" description="Polar residues" evidence="1">
    <location>
        <begin position="130"/>
        <end position="141"/>
    </location>
</feature>
<feature type="compositionally biased region" description="Polar residues" evidence="1">
    <location>
        <begin position="90"/>
        <end position="103"/>
    </location>
</feature>
<protein>
    <submittedName>
        <fullName evidence="2">Uncharacterized protein</fullName>
    </submittedName>
</protein>
<comment type="caution">
    <text evidence="2">The sequence shown here is derived from an EMBL/GenBank/DDBJ whole genome shotgun (WGS) entry which is preliminary data.</text>
</comment>
<gene>
    <name evidence="2" type="ORF">HMF3257_07125</name>
</gene>
<proteinExistence type="predicted"/>
<feature type="region of interest" description="Disordered" evidence="1">
    <location>
        <begin position="90"/>
        <end position="141"/>
    </location>
</feature>
<dbReference type="RefSeq" id="WP_111341034.1">
    <property type="nucleotide sequence ID" value="NZ_QLII01000001.1"/>
</dbReference>
<keyword evidence="3" id="KW-1185">Reference proteome</keyword>
<name>A0A327NJR0_9BACT</name>
<accession>A0A327NJR0</accession>
<evidence type="ECO:0000313" key="3">
    <source>
        <dbReference type="Proteomes" id="UP000249016"/>
    </source>
</evidence>
<dbReference type="AlphaFoldDB" id="A0A327NJR0"/>
<evidence type="ECO:0000313" key="2">
    <source>
        <dbReference type="EMBL" id="RAI74164.1"/>
    </source>
</evidence>
<evidence type="ECO:0000256" key="1">
    <source>
        <dbReference type="SAM" id="MobiDB-lite"/>
    </source>
</evidence>
<sequence length="199" mass="22361">MKTDRFSDIIRRKLESIRPEFTEKDWTRMQATLQQAGPPQPGSAGTGHPFGGSVWSTHPWLMAAASVGTVALVSFSIWQRSEINQLRQTIGQLKQKPDSTQRAPISPELERPTLSQTGGANRTAPMQGEQPMSASAQTQGFSGKRDTVYITRYVNDPSHSRLDATDERAIHRMEPRPTNDTWKRVVPLFRQVHHADKMT</sequence>